<reference evidence="1" key="2">
    <citation type="journal article" date="2015" name="Fish Shellfish Immunol.">
        <title>Early steps in the European eel (Anguilla anguilla)-Vibrio vulnificus interaction in the gills: Role of the RtxA13 toxin.</title>
        <authorList>
            <person name="Callol A."/>
            <person name="Pajuelo D."/>
            <person name="Ebbesson L."/>
            <person name="Teles M."/>
            <person name="MacKenzie S."/>
            <person name="Amaro C."/>
        </authorList>
    </citation>
    <scope>NUCLEOTIDE SEQUENCE</scope>
</reference>
<reference evidence="1" key="1">
    <citation type="submission" date="2014-11" db="EMBL/GenBank/DDBJ databases">
        <authorList>
            <person name="Amaro Gonzalez C."/>
        </authorList>
    </citation>
    <scope>NUCLEOTIDE SEQUENCE</scope>
</reference>
<protein>
    <submittedName>
        <fullName evidence="1">Uncharacterized protein</fullName>
    </submittedName>
</protein>
<dbReference type="EMBL" id="GBXM01078878">
    <property type="protein sequence ID" value="JAH29699.1"/>
    <property type="molecule type" value="Transcribed_RNA"/>
</dbReference>
<proteinExistence type="predicted"/>
<sequence length="58" mass="6665">MFLIRRTSVWGFFFSITRIFQSSTGEASFDPTRSFVIAEPTGGPFLLNDKHLMMFQTV</sequence>
<dbReference type="AlphaFoldDB" id="A0A0E9RKR0"/>
<accession>A0A0E9RKR0</accession>
<name>A0A0E9RKR0_ANGAN</name>
<organism evidence="1">
    <name type="scientific">Anguilla anguilla</name>
    <name type="common">European freshwater eel</name>
    <name type="synonym">Muraena anguilla</name>
    <dbReference type="NCBI Taxonomy" id="7936"/>
    <lineage>
        <taxon>Eukaryota</taxon>
        <taxon>Metazoa</taxon>
        <taxon>Chordata</taxon>
        <taxon>Craniata</taxon>
        <taxon>Vertebrata</taxon>
        <taxon>Euteleostomi</taxon>
        <taxon>Actinopterygii</taxon>
        <taxon>Neopterygii</taxon>
        <taxon>Teleostei</taxon>
        <taxon>Anguilliformes</taxon>
        <taxon>Anguillidae</taxon>
        <taxon>Anguilla</taxon>
    </lineage>
</organism>
<evidence type="ECO:0000313" key="1">
    <source>
        <dbReference type="EMBL" id="JAH29699.1"/>
    </source>
</evidence>